<feature type="compositionally biased region" description="Basic and acidic residues" evidence="11">
    <location>
        <begin position="217"/>
        <end position="227"/>
    </location>
</feature>
<feature type="region of interest" description="Disordered" evidence="11">
    <location>
        <begin position="644"/>
        <end position="679"/>
    </location>
</feature>
<feature type="domain" description="RRM" evidence="12">
    <location>
        <begin position="251"/>
        <end position="332"/>
    </location>
</feature>
<feature type="region of interest" description="Disordered" evidence="11">
    <location>
        <begin position="828"/>
        <end position="865"/>
    </location>
</feature>
<dbReference type="PROSITE" id="PS50102">
    <property type="entry name" value="RRM"/>
    <property type="match status" value="1"/>
</dbReference>
<dbReference type="InterPro" id="IPR036443">
    <property type="entry name" value="Znf_RanBP2_sf"/>
</dbReference>
<dbReference type="InterPro" id="IPR012677">
    <property type="entry name" value="Nucleotide-bd_a/b_plait_sf"/>
</dbReference>
<dbReference type="GO" id="GO:0003723">
    <property type="term" value="F:RNA binding"/>
    <property type="evidence" value="ECO:0007669"/>
    <property type="project" value="UniProtKB-UniRule"/>
</dbReference>
<feature type="compositionally biased region" description="Basic and acidic residues" evidence="11">
    <location>
        <begin position="147"/>
        <end position="209"/>
    </location>
</feature>
<evidence type="ECO:0000256" key="3">
    <source>
        <dbReference type="ARBA" id="ARBA00022737"/>
    </source>
</evidence>
<evidence type="ECO:0000256" key="8">
    <source>
        <dbReference type="PROSITE-ProRule" id="PRU00042"/>
    </source>
</evidence>
<evidence type="ECO:0000256" key="4">
    <source>
        <dbReference type="ARBA" id="ARBA00022771"/>
    </source>
</evidence>
<dbReference type="InterPro" id="IPR041591">
    <property type="entry name" value="OCRE"/>
</dbReference>
<evidence type="ECO:0000259" key="14">
    <source>
        <dbReference type="PROSITE" id="PS50174"/>
    </source>
</evidence>
<feature type="compositionally biased region" description="Basic and acidic residues" evidence="11">
    <location>
        <begin position="843"/>
        <end position="857"/>
    </location>
</feature>
<feature type="coiled-coil region" evidence="10">
    <location>
        <begin position="687"/>
        <end position="725"/>
    </location>
</feature>
<dbReference type="GO" id="GO:0005634">
    <property type="term" value="C:nucleus"/>
    <property type="evidence" value="ECO:0007669"/>
    <property type="project" value="UniProtKB-SubCell"/>
</dbReference>
<dbReference type="InterPro" id="IPR001876">
    <property type="entry name" value="Znf_RanBP2"/>
</dbReference>
<evidence type="ECO:0008006" key="17">
    <source>
        <dbReference type="Google" id="ProtNLM"/>
    </source>
</evidence>
<keyword evidence="7" id="KW-0539">Nucleus</keyword>
<dbReference type="EMBL" id="OV725077">
    <property type="protein sequence ID" value="CAH1389226.1"/>
    <property type="molecule type" value="Genomic_DNA"/>
</dbReference>
<reference evidence="15" key="1">
    <citation type="submission" date="2022-01" db="EMBL/GenBank/DDBJ databases">
        <authorList>
            <person name="King R."/>
        </authorList>
    </citation>
    <scope>NUCLEOTIDE SEQUENCE</scope>
</reference>
<evidence type="ECO:0000259" key="12">
    <source>
        <dbReference type="PROSITE" id="PS50102"/>
    </source>
</evidence>
<gene>
    <name evidence="15" type="ORF">NEZAVI_LOCUS670</name>
</gene>
<dbReference type="GO" id="GO:0008270">
    <property type="term" value="F:zinc ion binding"/>
    <property type="evidence" value="ECO:0007669"/>
    <property type="project" value="UniProtKB-KW"/>
</dbReference>
<dbReference type="SMART" id="SM00547">
    <property type="entry name" value="ZnF_RBZ"/>
    <property type="match status" value="1"/>
</dbReference>
<evidence type="ECO:0000313" key="15">
    <source>
        <dbReference type="EMBL" id="CAH1389226.1"/>
    </source>
</evidence>
<dbReference type="Pfam" id="PF17780">
    <property type="entry name" value="OCRE"/>
    <property type="match status" value="1"/>
</dbReference>
<dbReference type="PANTHER" id="PTHR13948:SF3">
    <property type="entry name" value="FI21118P1"/>
    <property type="match status" value="1"/>
</dbReference>
<feature type="region of interest" description="Disordered" evidence="11">
    <location>
        <begin position="1"/>
        <end position="231"/>
    </location>
</feature>
<sequence length="966" mass="108980">MDRRHFGESPFFGAGGSSGSGGGNGTGNGNNNGNGGNGSGGGRSGGFGSPYFNSNQKSPEDDLIARSREWMSRQDRDRDPWRRSVDDFLDDRGSRYKGRDRTSRDRSRSRERDRDRERERDRSERGERGDRGDRSDRGDRKRRSRDRSRGTSRDRRRSPDNEEGRDHSKRYRDGDRWNEYDRSGSRHDRYDRRYGRGDDDEEGGRKYSSEEENSNSYDRRSDGDYDYSRPYADSSLRAEDRYAYKKQTPQKTIIIRGLAQHITEHDIQEDIVLSQLQCRDIRLVRRKDTGTSRGFAFVEFKSVEDATKWIEMKQGELMLKDHFRALLQYSLPKDPYTYGRDKRMSDWYCKCQAHNFRRRDTCFKCNLPRREGEVLEGTDEVSSHPTNTVLLRGLDALTTEESVLQSIKSLSSLPIRSVRIGRDPATNTSRGVCYLEMNNVVDAMYLHNALQTSCPQVDGRTAIISYAKLDPLTLHSSAAISGQIANAAVAAAQWSHQKQETTQYKLSDVPRLAEYSANLYATNPQEKSAYIAYYEDYYKKQITDGANISLPVNNSAGLACAQAAVAAHKKTSTKGSLNEPPDGSGDKTYPIPDVSSYQYDKSSGYYYDPYTTLYYDANSQYYYNNKSGKFLYWDASKKTYLPAPTDGANSQALQAPPPPNISSDEAKDDEAKKAKEKIEEKDKVKVAKRIAKDMERWAKTLNQKKENAKQNIVAAQQAVSSMKAAGAADIGYAVLERKDLVLPILSNGMDMKASAKHESLVAAYGQGSDSEPEESQEDMSQLDIKSLTDWTKMACLLCKRQFPSKDALVKHQQLSDLHKQNLNAWYKSRGLSDSDDSQSKNIQYRDRAKERRLKYGEPDAPQPSKLKETYMKGREAVVSYEEPTRAGIGNDNLGSKLLQKMGWQEGMGLGKSNQGRTSIIQTERRAASAGLGSKSVGVTPGPGETYKDCVKKMMQIRYSEIDGSLS</sequence>
<dbReference type="InterPro" id="IPR000467">
    <property type="entry name" value="G_patch_dom"/>
</dbReference>
<keyword evidence="6 9" id="KW-0694">RNA-binding</keyword>
<organism evidence="15 16">
    <name type="scientific">Nezara viridula</name>
    <name type="common">Southern green stink bug</name>
    <name type="synonym">Cimex viridulus</name>
    <dbReference type="NCBI Taxonomy" id="85310"/>
    <lineage>
        <taxon>Eukaryota</taxon>
        <taxon>Metazoa</taxon>
        <taxon>Ecdysozoa</taxon>
        <taxon>Arthropoda</taxon>
        <taxon>Hexapoda</taxon>
        <taxon>Insecta</taxon>
        <taxon>Pterygota</taxon>
        <taxon>Neoptera</taxon>
        <taxon>Paraneoptera</taxon>
        <taxon>Hemiptera</taxon>
        <taxon>Heteroptera</taxon>
        <taxon>Panheteroptera</taxon>
        <taxon>Pentatomomorpha</taxon>
        <taxon>Pentatomoidea</taxon>
        <taxon>Pentatomidae</taxon>
        <taxon>Pentatominae</taxon>
        <taxon>Nezara</taxon>
    </lineage>
</organism>
<protein>
    <recommendedName>
        <fullName evidence="17">RNA-binding protein 5</fullName>
    </recommendedName>
</protein>
<keyword evidence="5" id="KW-0862">Zinc</keyword>
<keyword evidence="16" id="KW-1185">Reference proteome</keyword>
<dbReference type="Gene3D" id="4.10.1060.10">
    <property type="entry name" value="Zinc finger, RanBP2-type"/>
    <property type="match status" value="1"/>
</dbReference>
<dbReference type="InterPro" id="IPR000504">
    <property type="entry name" value="RRM_dom"/>
</dbReference>
<evidence type="ECO:0000256" key="6">
    <source>
        <dbReference type="ARBA" id="ARBA00022884"/>
    </source>
</evidence>
<dbReference type="InterPro" id="IPR013087">
    <property type="entry name" value="Znf_C2H2_type"/>
</dbReference>
<feature type="domain" description="C2H2-type" evidence="13">
    <location>
        <begin position="793"/>
        <end position="818"/>
    </location>
</feature>
<dbReference type="PROSITE" id="PS50174">
    <property type="entry name" value="G_PATCH"/>
    <property type="match status" value="1"/>
</dbReference>
<evidence type="ECO:0000256" key="1">
    <source>
        <dbReference type="ARBA" id="ARBA00004123"/>
    </source>
</evidence>
<dbReference type="AlphaFoldDB" id="A0A9P0E894"/>
<feature type="region of interest" description="Disordered" evidence="11">
    <location>
        <begin position="570"/>
        <end position="593"/>
    </location>
</feature>
<dbReference type="OrthoDB" id="29221at2759"/>
<proteinExistence type="predicted"/>
<dbReference type="PANTHER" id="PTHR13948">
    <property type="entry name" value="RNA-BINDING PROTEIN"/>
    <property type="match status" value="1"/>
</dbReference>
<evidence type="ECO:0000313" key="16">
    <source>
        <dbReference type="Proteomes" id="UP001152798"/>
    </source>
</evidence>
<keyword evidence="10" id="KW-0175">Coiled coil</keyword>
<keyword evidence="2" id="KW-0479">Metal-binding</keyword>
<dbReference type="GO" id="GO:0000398">
    <property type="term" value="P:mRNA splicing, via spliceosome"/>
    <property type="evidence" value="ECO:0007669"/>
    <property type="project" value="TreeGrafter"/>
</dbReference>
<evidence type="ECO:0000256" key="9">
    <source>
        <dbReference type="PROSITE-ProRule" id="PRU00176"/>
    </source>
</evidence>
<evidence type="ECO:0000256" key="5">
    <source>
        <dbReference type="ARBA" id="ARBA00022833"/>
    </source>
</evidence>
<dbReference type="Gene3D" id="3.30.70.330">
    <property type="match status" value="2"/>
</dbReference>
<dbReference type="SUPFAM" id="SSF54928">
    <property type="entry name" value="RNA-binding domain, RBD"/>
    <property type="match status" value="1"/>
</dbReference>
<dbReference type="Proteomes" id="UP001152798">
    <property type="component" value="Chromosome 1"/>
</dbReference>
<name>A0A9P0E894_NEZVI</name>
<comment type="subcellular location">
    <subcellularLocation>
        <location evidence="1">Nucleus</location>
    </subcellularLocation>
</comment>
<feature type="domain" description="G-patch" evidence="14">
    <location>
        <begin position="890"/>
        <end position="936"/>
    </location>
</feature>
<dbReference type="SUPFAM" id="SSF90209">
    <property type="entry name" value="Ran binding protein zinc finger-like"/>
    <property type="match status" value="1"/>
</dbReference>
<evidence type="ECO:0000256" key="10">
    <source>
        <dbReference type="SAM" id="Coils"/>
    </source>
</evidence>
<feature type="compositionally biased region" description="Gly residues" evidence="11">
    <location>
        <begin position="13"/>
        <end position="48"/>
    </location>
</feature>
<accession>A0A9P0E894</accession>
<keyword evidence="4 8" id="KW-0863">Zinc-finger</keyword>
<dbReference type="CDD" id="cd12313">
    <property type="entry name" value="RRM1_RRM2_RBM5_like"/>
    <property type="match status" value="1"/>
</dbReference>
<dbReference type="PROSITE" id="PS50157">
    <property type="entry name" value="ZINC_FINGER_C2H2_2"/>
    <property type="match status" value="1"/>
</dbReference>
<dbReference type="Pfam" id="PF01585">
    <property type="entry name" value="G-patch"/>
    <property type="match status" value="1"/>
</dbReference>
<feature type="compositionally biased region" description="Basic and acidic residues" evidence="11">
    <location>
        <begin position="58"/>
        <end position="139"/>
    </location>
</feature>
<keyword evidence="3" id="KW-0677">Repeat</keyword>
<dbReference type="Pfam" id="PF00076">
    <property type="entry name" value="RRM_1"/>
    <property type="match status" value="1"/>
</dbReference>
<dbReference type="SMART" id="SM00360">
    <property type="entry name" value="RRM"/>
    <property type="match status" value="2"/>
</dbReference>
<dbReference type="InterPro" id="IPR035979">
    <property type="entry name" value="RBD_domain_sf"/>
</dbReference>
<feature type="compositionally biased region" description="Basic and acidic residues" evidence="11">
    <location>
        <begin position="669"/>
        <end position="679"/>
    </location>
</feature>
<evidence type="ECO:0000256" key="7">
    <source>
        <dbReference type="ARBA" id="ARBA00023242"/>
    </source>
</evidence>
<evidence type="ECO:0000256" key="11">
    <source>
        <dbReference type="SAM" id="MobiDB-lite"/>
    </source>
</evidence>
<evidence type="ECO:0000259" key="13">
    <source>
        <dbReference type="PROSITE" id="PS50157"/>
    </source>
</evidence>
<dbReference type="CDD" id="cd16162">
    <property type="entry name" value="OCRE_RBM5_like"/>
    <property type="match status" value="1"/>
</dbReference>
<evidence type="ECO:0000256" key="2">
    <source>
        <dbReference type="ARBA" id="ARBA00022723"/>
    </source>
</evidence>
<dbReference type="SMART" id="SM00443">
    <property type="entry name" value="G_patch"/>
    <property type="match status" value="1"/>
</dbReference>